<accession>A0A381Z4T2</accession>
<gene>
    <name evidence="1" type="ORF">METZ01_LOCUS137149</name>
</gene>
<feature type="non-terminal residue" evidence="1">
    <location>
        <position position="1"/>
    </location>
</feature>
<reference evidence="1" key="1">
    <citation type="submission" date="2018-05" db="EMBL/GenBank/DDBJ databases">
        <authorList>
            <person name="Lanie J.A."/>
            <person name="Ng W.-L."/>
            <person name="Kazmierczak K.M."/>
            <person name="Andrzejewski T.M."/>
            <person name="Davidsen T.M."/>
            <person name="Wayne K.J."/>
            <person name="Tettelin H."/>
            <person name="Glass J.I."/>
            <person name="Rusch D."/>
            <person name="Podicherti R."/>
            <person name="Tsui H.-C.T."/>
            <person name="Winkler M.E."/>
        </authorList>
    </citation>
    <scope>NUCLEOTIDE SEQUENCE</scope>
</reference>
<dbReference type="EMBL" id="UINC01019962">
    <property type="protein sequence ID" value="SVA84295.1"/>
    <property type="molecule type" value="Genomic_DNA"/>
</dbReference>
<evidence type="ECO:0000313" key="1">
    <source>
        <dbReference type="EMBL" id="SVA84295.1"/>
    </source>
</evidence>
<name>A0A381Z4T2_9ZZZZ</name>
<organism evidence="1">
    <name type="scientific">marine metagenome</name>
    <dbReference type="NCBI Taxonomy" id="408172"/>
    <lineage>
        <taxon>unclassified sequences</taxon>
        <taxon>metagenomes</taxon>
        <taxon>ecological metagenomes</taxon>
    </lineage>
</organism>
<sequence>NKKIGGRYLSNDPYDAGMKAFNHILRDNKEEYIRFKIIIKESTRNSDKKEYEYNFARYKKSRAHNRKIGDKTITYEYNTSSNMSEKKYKLYKIKEKSKKIKCTETEKNDPILKTCCGKHHTKNARTFESCKKTIKRNRKNPAFKKLYEDFDRK</sequence>
<dbReference type="AlphaFoldDB" id="A0A381Z4T2"/>
<protein>
    <submittedName>
        <fullName evidence="1">Uncharacterized protein</fullName>
    </submittedName>
</protein>
<proteinExistence type="predicted"/>